<evidence type="ECO:0000259" key="1">
    <source>
        <dbReference type="Pfam" id="PF07589"/>
    </source>
</evidence>
<dbReference type="NCBIfam" id="TIGR02595">
    <property type="entry name" value="PEP_CTERM"/>
    <property type="match status" value="1"/>
</dbReference>
<dbReference type="KEGG" id="bgok:Pr1d_20280"/>
<name>A0A5B9QCS2_9BACT</name>
<dbReference type="AlphaFoldDB" id="A0A5B9QCS2"/>
<keyword evidence="3" id="KW-1185">Reference proteome</keyword>
<feature type="domain" description="Ice-binding protein C-terminal" evidence="1">
    <location>
        <begin position="277"/>
        <end position="301"/>
    </location>
</feature>
<gene>
    <name evidence="2" type="ORF">Pr1d_20280</name>
</gene>
<dbReference type="RefSeq" id="WP_148073357.1">
    <property type="nucleotide sequence ID" value="NZ_CP042913.1"/>
</dbReference>
<dbReference type="OrthoDB" id="264607at2"/>
<dbReference type="InterPro" id="IPR018247">
    <property type="entry name" value="EF_Hand_1_Ca_BS"/>
</dbReference>
<dbReference type="Pfam" id="PF07589">
    <property type="entry name" value="PEP-CTERM"/>
    <property type="match status" value="1"/>
</dbReference>
<organism evidence="2 3">
    <name type="scientific">Bythopirellula goksoeyrii</name>
    <dbReference type="NCBI Taxonomy" id="1400387"/>
    <lineage>
        <taxon>Bacteria</taxon>
        <taxon>Pseudomonadati</taxon>
        <taxon>Planctomycetota</taxon>
        <taxon>Planctomycetia</taxon>
        <taxon>Pirellulales</taxon>
        <taxon>Lacipirellulaceae</taxon>
        <taxon>Bythopirellula</taxon>
    </lineage>
</organism>
<evidence type="ECO:0000313" key="2">
    <source>
        <dbReference type="EMBL" id="QEG34746.1"/>
    </source>
</evidence>
<proteinExistence type="predicted"/>
<dbReference type="Proteomes" id="UP000323917">
    <property type="component" value="Chromosome"/>
</dbReference>
<protein>
    <submittedName>
        <fullName evidence="2">PEP-CTERM motif protein</fullName>
    </submittedName>
</protein>
<dbReference type="EMBL" id="CP042913">
    <property type="protein sequence ID" value="QEG34746.1"/>
    <property type="molecule type" value="Genomic_DNA"/>
</dbReference>
<reference evidence="2 3" key="1">
    <citation type="submission" date="2019-08" db="EMBL/GenBank/DDBJ databases">
        <title>Deep-cultivation of Planctomycetes and their phenomic and genomic characterization uncovers novel biology.</title>
        <authorList>
            <person name="Wiegand S."/>
            <person name="Jogler M."/>
            <person name="Boedeker C."/>
            <person name="Pinto D."/>
            <person name="Vollmers J."/>
            <person name="Rivas-Marin E."/>
            <person name="Kohn T."/>
            <person name="Peeters S.H."/>
            <person name="Heuer A."/>
            <person name="Rast P."/>
            <person name="Oberbeckmann S."/>
            <person name="Bunk B."/>
            <person name="Jeske O."/>
            <person name="Meyerdierks A."/>
            <person name="Storesund J.E."/>
            <person name="Kallscheuer N."/>
            <person name="Luecker S."/>
            <person name="Lage O.M."/>
            <person name="Pohl T."/>
            <person name="Merkel B.J."/>
            <person name="Hornburger P."/>
            <person name="Mueller R.-W."/>
            <person name="Bruemmer F."/>
            <person name="Labrenz M."/>
            <person name="Spormann A.M."/>
            <person name="Op den Camp H."/>
            <person name="Overmann J."/>
            <person name="Amann R."/>
            <person name="Jetten M.S.M."/>
            <person name="Mascher T."/>
            <person name="Medema M.H."/>
            <person name="Devos D.P."/>
            <person name="Kaster A.-K."/>
            <person name="Ovreas L."/>
            <person name="Rohde M."/>
            <person name="Galperin M.Y."/>
            <person name="Jogler C."/>
        </authorList>
    </citation>
    <scope>NUCLEOTIDE SEQUENCE [LARGE SCALE GENOMIC DNA]</scope>
    <source>
        <strain evidence="2 3">Pr1d</strain>
    </source>
</reference>
<accession>A0A5B9QCS2</accession>
<dbReference type="InterPro" id="IPR013424">
    <property type="entry name" value="Ice-binding_C"/>
</dbReference>
<sequence>MKPQRKTTLKGKQKPRRSKHFAKRLTCYTTAAGLGAFAYGETAQALVIHHDVEPDLAATLIDMDQGLVGDYYIDMNGDGIDDFRIRYQIAGYDLAAIRFQGVGYSEELSNTDKGSNYYVRSFELGDSIGPGAVTTSTGYGIVAPNYTNFGATDTENYPQFAGIRIDIGGMTHYGWVRMQVTPLEDFTPVAPLTATIFDWAYETDPDTAIIAGDVGSFIPGDFDDDGDVDGADLNQWQGDYGVNGGSDADVDGDSDGRDFLIWQRSYTGPMLVASSTSIPEPTSLALLAAGGGALALKRRRRT</sequence>
<evidence type="ECO:0000313" key="3">
    <source>
        <dbReference type="Proteomes" id="UP000323917"/>
    </source>
</evidence>
<dbReference type="PROSITE" id="PS00018">
    <property type="entry name" value="EF_HAND_1"/>
    <property type="match status" value="1"/>
</dbReference>